<comment type="caution">
    <text evidence="2">The sequence shown here is derived from an EMBL/GenBank/DDBJ whole genome shotgun (WGS) entry which is preliminary data.</text>
</comment>
<feature type="compositionally biased region" description="Basic residues" evidence="1">
    <location>
        <begin position="1"/>
        <end position="10"/>
    </location>
</feature>
<gene>
    <name evidence="2" type="ORF">PIB30_042108</name>
</gene>
<organism evidence="2 3">
    <name type="scientific">Stylosanthes scabra</name>
    <dbReference type="NCBI Taxonomy" id="79078"/>
    <lineage>
        <taxon>Eukaryota</taxon>
        <taxon>Viridiplantae</taxon>
        <taxon>Streptophyta</taxon>
        <taxon>Embryophyta</taxon>
        <taxon>Tracheophyta</taxon>
        <taxon>Spermatophyta</taxon>
        <taxon>Magnoliopsida</taxon>
        <taxon>eudicotyledons</taxon>
        <taxon>Gunneridae</taxon>
        <taxon>Pentapetalae</taxon>
        <taxon>rosids</taxon>
        <taxon>fabids</taxon>
        <taxon>Fabales</taxon>
        <taxon>Fabaceae</taxon>
        <taxon>Papilionoideae</taxon>
        <taxon>50 kb inversion clade</taxon>
        <taxon>dalbergioids sensu lato</taxon>
        <taxon>Dalbergieae</taxon>
        <taxon>Pterocarpus clade</taxon>
        <taxon>Stylosanthes</taxon>
    </lineage>
</organism>
<evidence type="ECO:0000313" key="3">
    <source>
        <dbReference type="Proteomes" id="UP001341840"/>
    </source>
</evidence>
<protein>
    <submittedName>
        <fullName evidence="2">Uncharacterized protein</fullName>
    </submittedName>
</protein>
<proteinExistence type="predicted"/>
<name>A0ABU6UDS0_9FABA</name>
<sequence length="121" mass="12588">MLMVPRRIHTRTSASTPSTSSDAPAAPIPAHPAPAVPDSAPVDHVSAPTSPVSAPVTDPISTRVGKRGPLRGIATNKMLKTSATGKLSLPVSLERLAPNGIHAELFASEVGIVTRQMLLWT</sequence>
<feature type="region of interest" description="Disordered" evidence="1">
    <location>
        <begin position="1"/>
        <end position="71"/>
    </location>
</feature>
<keyword evidence="3" id="KW-1185">Reference proteome</keyword>
<feature type="compositionally biased region" description="Low complexity" evidence="1">
    <location>
        <begin position="36"/>
        <end position="45"/>
    </location>
</feature>
<feature type="compositionally biased region" description="Low complexity" evidence="1">
    <location>
        <begin position="12"/>
        <end position="25"/>
    </location>
</feature>
<accession>A0ABU6UDS0</accession>
<dbReference type="Proteomes" id="UP001341840">
    <property type="component" value="Unassembled WGS sequence"/>
</dbReference>
<feature type="compositionally biased region" description="Pro residues" evidence="1">
    <location>
        <begin position="26"/>
        <end position="35"/>
    </location>
</feature>
<evidence type="ECO:0000256" key="1">
    <source>
        <dbReference type="SAM" id="MobiDB-lite"/>
    </source>
</evidence>
<evidence type="ECO:0000313" key="2">
    <source>
        <dbReference type="EMBL" id="MED6159412.1"/>
    </source>
</evidence>
<reference evidence="2 3" key="1">
    <citation type="journal article" date="2023" name="Plants (Basel)">
        <title>Bridging the Gap: Combining Genomics and Transcriptomics Approaches to Understand Stylosanthes scabra, an Orphan Legume from the Brazilian Caatinga.</title>
        <authorList>
            <person name="Ferreira-Neto J.R.C."/>
            <person name="da Silva M.D."/>
            <person name="Binneck E."/>
            <person name="de Melo N.F."/>
            <person name="da Silva R.H."/>
            <person name="de Melo A.L.T.M."/>
            <person name="Pandolfi V."/>
            <person name="Bustamante F.O."/>
            <person name="Brasileiro-Vidal A.C."/>
            <person name="Benko-Iseppon A.M."/>
        </authorList>
    </citation>
    <scope>NUCLEOTIDE SEQUENCE [LARGE SCALE GENOMIC DNA]</scope>
    <source>
        <tissue evidence="2">Leaves</tissue>
    </source>
</reference>
<dbReference type="EMBL" id="JASCZI010121066">
    <property type="protein sequence ID" value="MED6159412.1"/>
    <property type="molecule type" value="Genomic_DNA"/>
</dbReference>